<dbReference type="InParanoid" id="B9TIA1"/>
<dbReference type="Proteomes" id="UP000008311">
    <property type="component" value="Unassembled WGS sequence"/>
</dbReference>
<feature type="non-terminal residue" evidence="1">
    <location>
        <position position="209"/>
    </location>
</feature>
<proteinExistence type="predicted"/>
<protein>
    <submittedName>
        <fullName evidence="1">Uncharacterized protein</fullName>
    </submittedName>
</protein>
<evidence type="ECO:0000313" key="2">
    <source>
        <dbReference type="Proteomes" id="UP000008311"/>
    </source>
</evidence>
<reference evidence="2" key="1">
    <citation type="journal article" date="2010" name="Nat. Biotechnol.">
        <title>Draft genome sequence of the oilseed species Ricinus communis.</title>
        <authorList>
            <person name="Chan A.P."/>
            <person name="Crabtree J."/>
            <person name="Zhao Q."/>
            <person name="Lorenzi H."/>
            <person name="Orvis J."/>
            <person name="Puiu D."/>
            <person name="Melake-Berhan A."/>
            <person name="Jones K.M."/>
            <person name="Redman J."/>
            <person name="Chen G."/>
            <person name="Cahoon E.B."/>
            <person name="Gedil M."/>
            <person name="Stanke M."/>
            <person name="Haas B.J."/>
            <person name="Wortman J.R."/>
            <person name="Fraser-Liggett C.M."/>
            <person name="Ravel J."/>
            <person name="Rabinowicz P.D."/>
        </authorList>
    </citation>
    <scope>NUCLEOTIDE SEQUENCE [LARGE SCALE GENOMIC DNA]</scope>
    <source>
        <strain evidence="2">cv. Hale</strain>
    </source>
</reference>
<gene>
    <name evidence="1" type="ORF">RCOM_1897360</name>
</gene>
<accession>B9TIA1</accession>
<dbReference type="EMBL" id="EQ982326">
    <property type="protein sequence ID" value="EEF24414.1"/>
    <property type="molecule type" value="Genomic_DNA"/>
</dbReference>
<dbReference type="AlphaFoldDB" id="B9TIA1"/>
<sequence>MRAVAMHPAHRGVERELFAQLPHQAGQLAVGARLAGGMLVGQLHHRMHGPLLRAFHDQPVELAPMMFAVTLARHVQVHRAPVEALRCDRRALAAVAVIAVIAGQQGRTFHRQADARSAILEAALPKHVLQGKLGVVQAGAVGRTGAVDAGLDAAFRDELGIGAEAEIEDCERQRAQPAAVLAQVAAAQFELEHALAGDCRIGPVEGTHG</sequence>
<name>B9TIA1_RICCO</name>
<evidence type="ECO:0000313" key="1">
    <source>
        <dbReference type="EMBL" id="EEF24414.1"/>
    </source>
</evidence>
<keyword evidence="2" id="KW-1185">Reference proteome</keyword>
<organism evidence="1 2">
    <name type="scientific">Ricinus communis</name>
    <name type="common">Castor bean</name>
    <dbReference type="NCBI Taxonomy" id="3988"/>
    <lineage>
        <taxon>Eukaryota</taxon>
        <taxon>Viridiplantae</taxon>
        <taxon>Streptophyta</taxon>
        <taxon>Embryophyta</taxon>
        <taxon>Tracheophyta</taxon>
        <taxon>Spermatophyta</taxon>
        <taxon>Magnoliopsida</taxon>
        <taxon>eudicotyledons</taxon>
        <taxon>Gunneridae</taxon>
        <taxon>Pentapetalae</taxon>
        <taxon>rosids</taxon>
        <taxon>fabids</taxon>
        <taxon>Malpighiales</taxon>
        <taxon>Euphorbiaceae</taxon>
        <taxon>Acalyphoideae</taxon>
        <taxon>Acalypheae</taxon>
        <taxon>Ricinus</taxon>
    </lineage>
</organism>